<dbReference type="Gene3D" id="3.40.50.10540">
    <property type="entry name" value="Crotonobetainyl-coa:carnitine coa-transferase, domain 1"/>
    <property type="match status" value="1"/>
</dbReference>
<protein>
    <submittedName>
        <fullName evidence="2">Carnitine dehydratase</fullName>
    </submittedName>
</protein>
<dbReference type="AlphaFoldDB" id="A0A157ZQZ7"/>
<evidence type="ECO:0000256" key="1">
    <source>
        <dbReference type="ARBA" id="ARBA00022679"/>
    </source>
</evidence>
<dbReference type="InterPro" id="IPR050483">
    <property type="entry name" value="CoA-transferase_III_domain"/>
</dbReference>
<organism evidence="2 3">
    <name type="scientific">Caballeronia pedi</name>
    <dbReference type="NCBI Taxonomy" id="1777141"/>
    <lineage>
        <taxon>Bacteria</taxon>
        <taxon>Pseudomonadati</taxon>
        <taxon>Pseudomonadota</taxon>
        <taxon>Betaproteobacteria</taxon>
        <taxon>Burkholderiales</taxon>
        <taxon>Burkholderiaceae</taxon>
        <taxon>Caballeronia</taxon>
    </lineage>
</organism>
<sequence>MCGMFLADHGVDVIKVERPQVGDEIRRSGETKDGVGLFYKVLNRGKRSVTLDLKTEIGAEALKKLVKDVDMRAANRGSDLLSLSVQIAQSSCDLSNQVQSFPLVTG</sequence>
<dbReference type="InterPro" id="IPR023606">
    <property type="entry name" value="CoA-Trfase_III_dom_1_sf"/>
</dbReference>
<dbReference type="InterPro" id="IPR003673">
    <property type="entry name" value="CoA-Trfase_fam_III"/>
</dbReference>
<dbReference type="STRING" id="1777141.AWB80_01162"/>
<keyword evidence="3" id="KW-1185">Reference proteome</keyword>
<name>A0A157ZQZ7_9BURK</name>
<dbReference type="GO" id="GO:0008410">
    <property type="term" value="F:CoA-transferase activity"/>
    <property type="evidence" value="ECO:0007669"/>
    <property type="project" value="TreeGrafter"/>
</dbReference>
<keyword evidence="1" id="KW-0808">Transferase</keyword>
<accession>A0A157ZQZ7</accession>
<evidence type="ECO:0000313" key="3">
    <source>
        <dbReference type="Proteomes" id="UP000054911"/>
    </source>
</evidence>
<dbReference type="PANTHER" id="PTHR48207">
    <property type="entry name" value="SUCCINATE--HYDROXYMETHYLGLUTARATE COA-TRANSFERASE"/>
    <property type="match status" value="1"/>
</dbReference>
<dbReference type="EMBL" id="FCOE02000003">
    <property type="protein sequence ID" value="SAK47932.1"/>
    <property type="molecule type" value="Genomic_DNA"/>
</dbReference>
<comment type="caution">
    <text evidence="2">The sequence shown here is derived from an EMBL/GenBank/DDBJ whole genome shotgun (WGS) entry which is preliminary data.</text>
</comment>
<gene>
    <name evidence="2" type="ORF">AWB80_01162</name>
</gene>
<evidence type="ECO:0000313" key="2">
    <source>
        <dbReference type="EMBL" id="SAK47932.1"/>
    </source>
</evidence>
<proteinExistence type="predicted"/>
<dbReference type="Pfam" id="PF02515">
    <property type="entry name" value="CoA_transf_3"/>
    <property type="match status" value="1"/>
</dbReference>
<dbReference type="SUPFAM" id="SSF89796">
    <property type="entry name" value="CoA-transferase family III (CaiB/BaiF)"/>
    <property type="match status" value="1"/>
</dbReference>
<reference evidence="2" key="1">
    <citation type="submission" date="2016-01" db="EMBL/GenBank/DDBJ databases">
        <authorList>
            <person name="Peeters C."/>
        </authorList>
    </citation>
    <scope>NUCLEOTIDE SEQUENCE [LARGE SCALE GENOMIC DNA]</scope>
    <source>
        <strain evidence="2">LMG 29323</strain>
    </source>
</reference>
<dbReference type="PANTHER" id="PTHR48207:SF3">
    <property type="entry name" value="SUCCINATE--HYDROXYMETHYLGLUTARATE COA-TRANSFERASE"/>
    <property type="match status" value="1"/>
</dbReference>
<dbReference type="Proteomes" id="UP000054911">
    <property type="component" value="Unassembled WGS sequence"/>
</dbReference>